<evidence type="ECO:0000256" key="1">
    <source>
        <dbReference type="SAM" id="Coils"/>
    </source>
</evidence>
<comment type="caution">
    <text evidence="3">The sequence shown here is derived from an EMBL/GenBank/DDBJ whole genome shotgun (WGS) entry which is preliminary data.</text>
</comment>
<name>A0A931PVG2_FIMGI</name>
<sequence length="479" mass="52981">MNLTSLALLFLMVGLGGLIAFLADRLGRNLGKRRLSFLGLRPRRTAELLTTLAGALIPLLTFGAILVASSEVRIWLREGPAVIAERDRLNAERRQLDAELAQRERLRREADAKLVGLRERLVRSNAEIEASSRKVAALAKQVQSTLALLSAQRRKLAEAQARTDDYARKLDSLKKDIDASYRRNHDLDAENLKLSRAQTALRAQKDQLDADVKFQKEQAKLAKEGFERDLETYRIRIDENKATIQGQREELDRLLKEIQTNVAAFRLQPLTYQRGEEVARIPAGAHLSSEEAGALLSALISKAEQSAAGRGAAKSPQGLPAAGLLPYIKDGHRVTTEEQRDAIVSGMTGARDPIVLVAYSPVNTFVGEPVGLDVRAYRNPVVYKAGQAVAEVRINGRHTVEAIFEEVTSFLQNTVTQKVRDAKMIPIEKSSETLGQVTLPELNRLVNLIKATDQTITLIAAAQDETRASGPLRLEFRIR</sequence>
<keyword evidence="2" id="KW-0812">Transmembrane</keyword>
<reference evidence="3" key="1">
    <citation type="submission" date="2020-07" db="EMBL/GenBank/DDBJ databases">
        <title>Huge and variable diversity of episymbiotic CPR bacteria and DPANN archaea in groundwater ecosystems.</title>
        <authorList>
            <person name="He C.Y."/>
            <person name="Keren R."/>
            <person name="Whittaker M."/>
            <person name="Farag I.F."/>
            <person name="Doudna J."/>
            <person name="Cate J.H.D."/>
            <person name="Banfield J.F."/>
        </authorList>
    </citation>
    <scope>NUCLEOTIDE SEQUENCE</scope>
    <source>
        <strain evidence="3">NC_groundwater_17_Pr7_B-0.1um_64_12</strain>
    </source>
</reference>
<dbReference type="EMBL" id="JACOSL010000026">
    <property type="protein sequence ID" value="MBI1756240.1"/>
    <property type="molecule type" value="Genomic_DNA"/>
</dbReference>
<accession>A0A931PVG2</accession>
<feature type="transmembrane region" description="Helical" evidence="2">
    <location>
        <begin position="48"/>
        <end position="68"/>
    </location>
</feature>
<evidence type="ECO:0000313" key="3">
    <source>
        <dbReference type="EMBL" id="MBI1756240.1"/>
    </source>
</evidence>
<protein>
    <submittedName>
        <fullName evidence="3">DUF3084 domain-containing protein</fullName>
    </submittedName>
</protein>
<dbReference type="InterPro" id="IPR021435">
    <property type="entry name" value="DUF3084"/>
</dbReference>
<gene>
    <name evidence="3" type="ORF">HYR64_03935</name>
</gene>
<feature type="coiled-coil region" evidence="1">
    <location>
        <begin position="86"/>
        <end position="268"/>
    </location>
</feature>
<feature type="transmembrane region" description="Helical" evidence="2">
    <location>
        <begin position="6"/>
        <end position="27"/>
    </location>
</feature>
<dbReference type="Proteomes" id="UP000727962">
    <property type="component" value="Unassembled WGS sequence"/>
</dbReference>
<evidence type="ECO:0000313" key="4">
    <source>
        <dbReference type="Proteomes" id="UP000727962"/>
    </source>
</evidence>
<keyword evidence="2" id="KW-0472">Membrane</keyword>
<proteinExistence type="predicted"/>
<organism evidence="3 4">
    <name type="scientific">Fimbriimonas ginsengisoli</name>
    <dbReference type="NCBI Taxonomy" id="1005039"/>
    <lineage>
        <taxon>Bacteria</taxon>
        <taxon>Bacillati</taxon>
        <taxon>Armatimonadota</taxon>
        <taxon>Fimbriimonadia</taxon>
        <taxon>Fimbriimonadales</taxon>
        <taxon>Fimbriimonadaceae</taxon>
        <taxon>Fimbriimonas</taxon>
    </lineage>
</organism>
<keyword evidence="2" id="KW-1133">Transmembrane helix</keyword>
<evidence type="ECO:0000256" key="2">
    <source>
        <dbReference type="SAM" id="Phobius"/>
    </source>
</evidence>
<dbReference type="AlphaFoldDB" id="A0A931PVG2"/>
<dbReference type="Pfam" id="PF11283">
    <property type="entry name" value="DUF3084"/>
    <property type="match status" value="1"/>
</dbReference>
<keyword evidence="1" id="KW-0175">Coiled coil</keyword>